<reference evidence="1 2" key="1">
    <citation type="journal article" date="2012" name="Proc. Natl. Acad. Sci. U.S.A.">
        <title>Comparative genomics of Ceriporiopsis subvermispora and Phanerochaete chrysosporium provide insight into selective ligninolysis.</title>
        <authorList>
            <person name="Fernandez-Fueyo E."/>
            <person name="Ruiz-Duenas F.J."/>
            <person name="Ferreira P."/>
            <person name="Floudas D."/>
            <person name="Hibbett D.S."/>
            <person name="Canessa P."/>
            <person name="Larrondo L.F."/>
            <person name="James T.Y."/>
            <person name="Seelenfreund D."/>
            <person name="Lobos S."/>
            <person name="Polanco R."/>
            <person name="Tello M."/>
            <person name="Honda Y."/>
            <person name="Watanabe T."/>
            <person name="Watanabe T."/>
            <person name="Ryu J.S."/>
            <person name="Kubicek C.P."/>
            <person name="Schmoll M."/>
            <person name="Gaskell J."/>
            <person name="Hammel K.E."/>
            <person name="St John F.J."/>
            <person name="Vanden Wymelenberg A."/>
            <person name="Sabat G."/>
            <person name="Splinter BonDurant S."/>
            <person name="Syed K."/>
            <person name="Yadav J.S."/>
            <person name="Doddapaneni H."/>
            <person name="Subramanian V."/>
            <person name="Lavin J.L."/>
            <person name="Oguiza J.A."/>
            <person name="Perez G."/>
            <person name="Pisabarro A.G."/>
            <person name="Ramirez L."/>
            <person name="Santoyo F."/>
            <person name="Master E."/>
            <person name="Coutinho P.M."/>
            <person name="Henrissat B."/>
            <person name="Lombard V."/>
            <person name="Magnuson J.K."/>
            <person name="Kuees U."/>
            <person name="Hori C."/>
            <person name="Igarashi K."/>
            <person name="Samejima M."/>
            <person name="Held B.W."/>
            <person name="Barry K.W."/>
            <person name="LaButti K.M."/>
            <person name="Lapidus A."/>
            <person name="Lindquist E.A."/>
            <person name="Lucas S.M."/>
            <person name="Riley R."/>
            <person name="Salamov A.A."/>
            <person name="Hoffmeister D."/>
            <person name="Schwenk D."/>
            <person name="Hadar Y."/>
            <person name="Yarden O."/>
            <person name="de Vries R.P."/>
            <person name="Wiebenga A."/>
            <person name="Stenlid J."/>
            <person name="Eastwood D."/>
            <person name="Grigoriev I.V."/>
            <person name="Berka R.M."/>
            <person name="Blanchette R.A."/>
            <person name="Kersten P."/>
            <person name="Martinez A.T."/>
            <person name="Vicuna R."/>
            <person name="Cullen D."/>
        </authorList>
    </citation>
    <scope>NUCLEOTIDE SEQUENCE [LARGE SCALE GENOMIC DNA]</scope>
    <source>
        <strain evidence="1 2">B</strain>
    </source>
</reference>
<evidence type="ECO:0000313" key="2">
    <source>
        <dbReference type="Proteomes" id="UP000016930"/>
    </source>
</evidence>
<gene>
    <name evidence="1" type="ORF">CERSUDRAFT_109273</name>
</gene>
<sequence>MRRSAHLDMTWVVNHVSPDSCATACAGARRGGWTIRTTREMQLPCAFISALGLPRLPERSKHDEKIR</sequence>
<dbReference type="HOGENOM" id="CLU_2812110_0_0_1"/>
<evidence type="ECO:0000313" key="1">
    <source>
        <dbReference type="EMBL" id="EMD31696.1"/>
    </source>
</evidence>
<name>M2QYT7_CERS8</name>
<dbReference type="AlphaFoldDB" id="M2QYT7"/>
<keyword evidence="2" id="KW-1185">Reference proteome</keyword>
<proteinExistence type="predicted"/>
<accession>M2QYT7</accession>
<dbReference type="EMBL" id="KB445816">
    <property type="protein sequence ID" value="EMD31696.1"/>
    <property type="molecule type" value="Genomic_DNA"/>
</dbReference>
<organism evidence="1 2">
    <name type="scientific">Ceriporiopsis subvermispora (strain B)</name>
    <name type="common">White-rot fungus</name>
    <name type="synonym">Gelatoporia subvermispora</name>
    <dbReference type="NCBI Taxonomy" id="914234"/>
    <lineage>
        <taxon>Eukaryota</taxon>
        <taxon>Fungi</taxon>
        <taxon>Dikarya</taxon>
        <taxon>Basidiomycota</taxon>
        <taxon>Agaricomycotina</taxon>
        <taxon>Agaricomycetes</taxon>
        <taxon>Polyporales</taxon>
        <taxon>Gelatoporiaceae</taxon>
        <taxon>Gelatoporia</taxon>
    </lineage>
</organism>
<dbReference type="Proteomes" id="UP000016930">
    <property type="component" value="Unassembled WGS sequence"/>
</dbReference>
<protein>
    <submittedName>
        <fullName evidence="1">Uncharacterized protein</fullName>
    </submittedName>
</protein>